<dbReference type="InterPro" id="IPR015995">
    <property type="entry name" value="MlrC_N"/>
</dbReference>
<gene>
    <name evidence="3" type="ORF">HH215_01695</name>
</gene>
<dbReference type="InterPro" id="IPR010799">
    <property type="entry name" value="MlrC_C"/>
</dbReference>
<dbReference type="AlphaFoldDB" id="A0A7Z2VFM2"/>
<keyword evidence="4" id="KW-1185">Reference proteome</keyword>
<accession>A0A7Z2VFM2</accession>
<dbReference type="Proteomes" id="UP000502248">
    <property type="component" value="Chromosome"/>
</dbReference>
<evidence type="ECO:0000313" key="4">
    <source>
        <dbReference type="Proteomes" id="UP000502248"/>
    </source>
</evidence>
<dbReference type="InterPro" id="IPR009197">
    <property type="entry name" value="MlrC"/>
</dbReference>
<dbReference type="Pfam" id="PF07171">
    <property type="entry name" value="MlrC_C"/>
    <property type="match status" value="1"/>
</dbReference>
<name>A0A7Z2VFM2_9BACL</name>
<protein>
    <submittedName>
        <fullName evidence="3">M81 family metallopeptidase</fullName>
    </submittedName>
</protein>
<dbReference type="RefSeq" id="WP_169278325.1">
    <property type="nucleotide sequence ID" value="NZ_CP051680.1"/>
</dbReference>
<feature type="domain" description="Microcystin LR degradation protein MlrC C-terminal" evidence="1">
    <location>
        <begin position="300"/>
        <end position="485"/>
    </location>
</feature>
<evidence type="ECO:0000313" key="3">
    <source>
        <dbReference type="EMBL" id="QJD82020.1"/>
    </source>
</evidence>
<proteinExistence type="predicted"/>
<dbReference type="EMBL" id="CP051680">
    <property type="protein sequence ID" value="QJD82020.1"/>
    <property type="molecule type" value="Genomic_DNA"/>
</dbReference>
<dbReference type="KEGG" id="cheb:HH215_01695"/>
<feature type="domain" description="Microcystin LR degradation protein MlrC N-terminal" evidence="2">
    <location>
        <begin position="2"/>
        <end position="290"/>
    </location>
</feature>
<sequence length="499" mass="54096">MRIGIAGCFHETNTFAPGVTGLSDFQREWHEGENAFRQAYEGTRTSMGAALDATEVLGLQMIPLFYTYTTPSSMVEDEAMDKIIQTLIESVAAQADRLDGLLLIVHGAMASETVEDVEGLMLRRLRAVLGSKPIAMTIDLHANMSQEMTDLADFIVGYDTYPHIDAYERGLEACELLRKLLEGTVRPTRYLARPGVLIAPTLMNTNQAPMSELMDMAYAYESKTDVLNVTAAGGFAFADVSCAGFTFVVTTDGNPLLARKIGDELSQWLLKNQDRFAPVLFSAKSAIEEASRQGLFPTVLVESSDNVGAGSPADATHVIHELLEQRKHSFLVVLCDGQAVAEAEAAGVGNAYSYDVGGKTDRLFGKPPIHGEPVRIAGTIRALSDGRYKHNGPYMTGMAAEMGKTAVVELERGDGSLVVLTEQRVPPWDINHVRTLGIDPSSYDFIVVKAAVAWRTAFGELAALSIEVDTPGCSSSNLSRLPYRNIAADIHIISGELTR</sequence>
<organism evidence="3 4">
    <name type="scientific">Cohnella herbarum</name>
    <dbReference type="NCBI Taxonomy" id="2728023"/>
    <lineage>
        <taxon>Bacteria</taxon>
        <taxon>Bacillati</taxon>
        <taxon>Bacillota</taxon>
        <taxon>Bacilli</taxon>
        <taxon>Bacillales</taxon>
        <taxon>Paenibacillaceae</taxon>
        <taxon>Cohnella</taxon>
    </lineage>
</organism>
<reference evidence="3 4" key="1">
    <citation type="submission" date="2020-04" db="EMBL/GenBank/DDBJ databases">
        <title>Genome sequencing of novel species.</title>
        <authorList>
            <person name="Heo J."/>
            <person name="Kim S.-J."/>
            <person name="Kim J.-S."/>
            <person name="Hong S.-B."/>
            <person name="Kwon S.-W."/>
        </authorList>
    </citation>
    <scope>NUCLEOTIDE SEQUENCE [LARGE SCALE GENOMIC DNA]</scope>
    <source>
        <strain evidence="3 4">MFER-1</strain>
    </source>
</reference>
<evidence type="ECO:0000259" key="2">
    <source>
        <dbReference type="Pfam" id="PF07364"/>
    </source>
</evidence>
<evidence type="ECO:0000259" key="1">
    <source>
        <dbReference type="Pfam" id="PF07171"/>
    </source>
</evidence>
<dbReference type="PIRSF" id="PIRSF012702">
    <property type="entry name" value="UCP012702"/>
    <property type="match status" value="1"/>
</dbReference>
<dbReference type="Pfam" id="PF07364">
    <property type="entry name" value="DUF1485"/>
    <property type="match status" value="1"/>
</dbReference>